<proteinExistence type="predicted"/>
<dbReference type="FunFam" id="3.40.50.300:FF:000006">
    <property type="entry name" value="DNA-binding transcriptional regulator NtrC"/>
    <property type="match status" value="1"/>
</dbReference>
<gene>
    <name evidence="7" type="ORF">CTOB1V02_LOCUS12620</name>
</gene>
<dbReference type="SMART" id="SM00091">
    <property type="entry name" value="PAS"/>
    <property type="match status" value="1"/>
</dbReference>
<feature type="region of interest" description="Disordered" evidence="6">
    <location>
        <begin position="456"/>
        <end position="482"/>
    </location>
</feature>
<evidence type="ECO:0000256" key="2">
    <source>
        <dbReference type="ARBA" id="ARBA00022741"/>
    </source>
</evidence>
<comment type="subcellular location">
    <subcellularLocation>
        <location evidence="1">Nucleus</location>
    </subcellularLocation>
</comment>
<dbReference type="Gene3D" id="3.40.50.300">
    <property type="entry name" value="P-loop containing nucleotide triphosphate hydrolases"/>
    <property type="match status" value="1"/>
</dbReference>
<sequence>MDNNPPFFSPEWAKIILESISEGVFTVDQNFIITSFNHAAQKITGFTSKEAVGQPCQKIFRSDRCEGDCTLKKTLLEKRAIQGCTTNIVNKEGKRVPISLSTSLLRNEEGDILGGVEIFRDETVLEGLRREIEGRVETHSIITKNREMRQLLSFLPQVGASDATVLIEAETGTGKELLARAIHNLSGRKDSPFTAINCGALPDTLLESELFGYKAGAFTGANKDKPGIFQSSGKGTILLDEIGDTSPAFQVKLLRLLEEREFQPLGGVSTLPFAARILAATNKDLAAMVREGKFRKDLFYRINIIHLCLPPLRDRREDIPLLVDSFIDKFNMVKNTRVEAISRAALAILMAHHFPGNIRELENILEYCFVVCQKDTIQPHHLPPFLHRDDTTWTGRKTEQKSMEPYRDELEDSERNIILKALKKHSFNRTTTARALGMHKSTLYRKITKLGIHLPAADGRSHHSSNHSPFSQETKNHTLGSR</sequence>
<dbReference type="InterPro" id="IPR035965">
    <property type="entry name" value="PAS-like_dom_sf"/>
</dbReference>
<reference evidence="7" key="1">
    <citation type="submission" date="2020-11" db="EMBL/GenBank/DDBJ databases">
        <authorList>
            <person name="Tran Van P."/>
        </authorList>
    </citation>
    <scope>NUCLEOTIDE SEQUENCE</scope>
</reference>
<dbReference type="InterPro" id="IPR058031">
    <property type="entry name" value="AAA_lid_NorR"/>
</dbReference>
<dbReference type="CDD" id="cd00130">
    <property type="entry name" value="PAS"/>
    <property type="match status" value="1"/>
</dbReference>
<dbReference type="GO" id="GO:0005634">
    <property type="term" value="C:nucleus"/>
    <property type="evidence" value="ECO:0007669"/>
    <property type="project" value="UniProtKB-SubCell"/>
</dbReference>
<dbReference type="PANTHER" id="PTHR32071">
    <property type="entry name" value="TRANSCRIPTIONAL REGULATORY PROTEIN"/>
    <property type="match status" value="1"/>
</dbReference>
<dbReference type="GO" id="GO:0043565">
    <property type="term" value="F:sequence-specific DNA binding"/>
    <property type="evidence" value="ECO:0007669"/>
    <property type="project" value="InterPro"/>
</dbReference>
<keyword evidence="5" id="KW-0804">Transcription</keyword>
<evidence type="ECO:0000256" key="5">
    <source>
        <dbReference type="ARBA" id="ARBA00023163"/>
    </source>
</evidence>
<dbReference type="PROSITE" id="PS50045">
    <property type="entry name" value="SIGMA54_INTERACT_4"/>
    <property type="match status" value="1"/>
</dbReference>
<feature type="compositionally biased region" description="Polar residues" evidence="6">
    <location>
        <begin position="466"/>
        <end position="482"/>
    </location>
</feature>
<accession>A0A7R8WPL9</accession>
<evidence type="ECO:0000256" key="6">
    <source>
        <dbReference type="SAM" id="MobiDB-lite"/>
    </source>
</evidence>
<organism evidence="7">
    <name type="scientific">Cyprideis torosa</name>
    <dbReference type="NCBI Taxonomy" id="163714"/>
    <lineage>
        <taxon>Eukaryota</taxon>
        <taxon>Metazoa</taxon>
        <taxon>Ecdysozoa</taxon>
        <taxon>Arthropoda</taxon>
        <taxon>Crustacea</taxon>
        <taxon>Oligostraca</taxon>
        <taxon>Ostracoda</taxon>
        <taxon>Podocopa</taxon>
        <taxon>Podocopida</taxon>
        <taxon>Cytherocopina</taxon>
        <taxon>Cytheroidea</taxon>
        <taxon>Cytherideidae</taxon>
        <taxon>Cyprideis</taxon>
    </lineage>
</organism>
<dbReference type="Pfam" id="PF25601">
    <property type="entry name" value="AAA_lid_14"/>
    <property type="match status" value="1"/>
</dbReference>
<dbReference type="InterPro" id="IPR000014">
    <property type="entry name" value="PAS"/>
</dbReference>
<dbReference type="PROSITE" id="PS00688">
    <property type="entry name" value="SIGMA54_INTERACT_3"/>
    <property type="match status" value="1"/>
</dbReference>
<dbReference type="Gene3D" id="3.30.450.20">
    <property type="entry name" value="PAS domain"/>
    <property type="match status" value="1"/>
</dbReference>
<dbReference type="InterPro" id="IPR002078">
    <property type="entry name" value="Sigma_54_int"/>
</dbReference>
<name>A0A7R8WPL9_9CRUS</name>
<dbReference type="PROSITE" id="PS50112">
    <property type="entry name" value="PAS"/>
    <property type="match status" value="1"/>
</dbReference>
<dbReference type="OrthoDB" id="10267765at2759"/>
<dbReference type="InterPro" id="IPR027417">
    <property type="entry name" value="P-loop_NTPase"/>
</dbReference>
<dbReference type="CDD" id="cd00009">
    <property type="entry name" value="AAA"/>
    <property type="match status" value="1"/>
</dbReference>
<dbReference type="Gene3D" id="1.10.10.60">
    <property type="entry name" value="Homeodomain-like"/>
    <property type="match status" value="1"/>
</dbReference>
<dbReference type="EMBL" id="OB669906">
    <property type="protein sequence ID" value="CAD7234804.1"/>
    <property type="molecule type" value="Genomic_DNA"/>
</dbReference>
<dbReference type="InterPro" id="IPR009057">
    <property type="entry name" value="Homeodomain-like_sf"/>
</dbReference>
<evidence type="ECO:0000256" key="1">
    <source>
        <dbReference type="ARBA" id="ARBA00004123"/>
    </source>
</evidence>
<keyword evidence="2" id="KW-0547">Nucleotide-binding</keyword>
<dbReference type="InterPro" id="IPR002197">
    <property type="entry name" value="HTH_Fis"/>
</dbReference>
<protein>
    <submittedName>
        <fullName evidence="7">Uncharacterized protein</fullName>
    </submittedName>
</protein>
<dbReference type="SUPFAM" id="SSF55785">
    <property type="entry name" value="PYP-like sensor domain (PAS domain)"/>
    <property type="match status" value="1"/>
</dbReference>
<keyword evidence="4" id="KW-0805">Transcription regulation</keyword>
<dbReference type="Pfam" id="PF00158">
    <property type="entry name" value="Sigma54_activat"/>
    <property type="match status" value="1"/>
</dbReference>
<dbReference type="GO" id="GO:0005524">
    <property type="term" value="F:ATP binding"/>
    <property type="evidence" value="ECO:0007669"/>
    <property type="project" value="UniProtKB-KW"/>
</dbReference>
<dbReference type="Pfam" id="PF13426">
    <property type="entry name" value="PAS_9"/>
    <property type="match status" value="1"/>
</dbReference>
<dbReference type="SUPFAM" id="SSF46689">
    <property type="entry name" value="Homeodomain-like"/>
    <property type="match status" value="1"/>
</dbReference>
<dbReference type="InterPro" id="IPR003593">
    <property type="entry name" value="AAA+_ATPase"/>
</dbReference>
<evidence type="ECO:0000313" key="7">
    <source>
        <dbReference type="EMBL" id="CAD7234804.1"/>
    </source>
</evidence>
<dbReference type="Pfam" id="PF02954">
    <property type="entry name" value="HTH_8"/>
    <property type="match status" value="1"/>
</dbReference>
<dbReference type="GO" id="GO:0006355">
    <property type="term" value="P:regulation of DNA-templated transcription"/>
    <property type="evidence" value="ECO:0007669"/>
    <property type="project" value="InterPro"/>
</dbReference>
<dbReference type="Gene3D" id="1.10.8.60">
    <property type="match status" value="1"/>
</dbReference>
<evidence type="ECO:0000256" key="3">
    <source>
        <dbReference type="ARBA" id="ARBA00022840"/>
    </source>
</evidence>
<dbReference type="SUPFAM" id="SSF52540">
    <property type="entry name" value="P-loop containing nucleoside triphosphate hydrolases"/>
    <property type="match status" value="1"/>
</dbReference>
<dbReference type="SMART" id="SM00382">
    <property type="entry name" value="AAA"/>
    <property type="match status" value="1"/>
</dbReference>
<dbReference type="PRINTS" id="PR01590">
    <property type="entry name" value="HTHFIS"/>
</dbReference>
<dbReference type="NCBIfam" id="TIGR00229">
    <property type="entry name" value="sensory_box"/>
    <property type="match status" value="1"/>
</dbReference>
<dbReference type="InterPro" id="IPR025944">
    <property type="entry name" value="Sigma_54_int_dom_CS"/>
</dbReference>
<keyword evidence="3" id="KW-0067">ATP-binding</keyword>
<evidence type="ECO:0000256" key="4">
    <source>
        <dbReference type="ARBA" id="ARBA00023015"/>
    </source>
</evidence>
<dbReference type="AlphaFoldDB" id="A0A7R8WPL9"/>